<feature type="transmembrane region" description="Helical" evidence="5">
    <location>
        <begin position="175"/>
        <end position="193"/>
    </location>
</feature>
<name>D8M794_BLAHO</name>
<dbReference type="Proteomes" id="UP000008312">
    <property type="component" value="Unassembled WGS sequence"/>
</dbReference>
<dbReference type="PANTHER" id="PTHR22950">
    <property type="entry name" value="AMINO ACID TRANSPORTER"/>
    <property type="match status" value="1"/>
</dbReference>
<feature type="transmembrane region" description="Helical" evidence="5">
    <location>
        <begin position="396"/>
        <end position="418"/>
    </location>
</feature>
<feature type="transmembrane region" description="Helical" evidence="5">
    <location>
        <begin position="373"/>
        <end position="390"/>
    </location>
</feature>
<evidence type="ECO:0000313" key="8">
    <source>
        <dbReference type="Proteomes" id="UP000008312"/>
    </source>
</evidence>
<evidence type="ECO:0000256" key="2">
    <source>
        <dbReference type="ARBA" id="ARBA00022692"/>
    </source>
</evidence>
<dbReference type="RefSeq" id="XP_012897981.1">
    <property type="nucleotide sequence ID" value="XM_013042527.1"/>
</dbReference>
<dbReference type="Pfam" id="PF01490">
    <property type="entry name" value="Aa_trans"/>
    <property type="match status" value="1"/>
</dbReference>
<accession>D8M794</accession>
<dbReference type="EMBL" id="FN668672">
    <property type="protein sequence ID" value="CBK23933.2"/>
    <property type="molecule type" value="Genomic_DNA"/>
</dbReference>
<comment type="subcellular location">
    <subcellularLocation>
        <location evidence="1">Membrane</location>
        <topology evidence="1">Multi-pass membrane protein</topology>
    </subcellularLocation>
</comment>
<sequence>MATNSQPVVSLKPEMETIKVENEQKPNDVEQGDNTIDIKFTPVPEPDARPISETGATLSSSVVNMMNTIIGAGVLSIPSTIAKSGLLGSFLILAISLYLSLEGANMLSMASVYTSADSYGAVGNKLNNKTVGLVGDIAMIIFDFGISIAYFIILFDQAADLVVLWGNVSAESMSTWKPWLSLIIAMLVGFPILCIPTIDALRFTSAASVFCICLFVVISTGKGISQLIKGGLTYKWFPDTIPGLVSSISVFFTSMCCHVNIPKMTSELKFPSSSKFSNKVNKMVRVNWIAFLSCGTIYFIVGAFGYLAYGDQIAPNLLTNFTNDKVGYLNVVKLAYAFVVLFSYPALAFAALVTFDKLCFKQPRPAHRRYLEAFFWTLLSAFVAIVFPILDKVFGVTGSMCGILLNFAIPAFYFVLIAKRERARKASSQGSIFSSTRGRYYFAWVLFYIGVVAAVVFTAIQLKDVISTLSTPATTEAPTLAPSLVPTVAPSIAPSVAAAVKSVVRAIIH</sequence>
<feature type="transmembrane region" description="Helical" evidence="5">
    <location>
        <begin position="133"/>
        <end position="155"/>
    </location>
</feature>
<dbReference type="OMA" id="KARMQNV"/>
<feature type="domain" description="Amino acid transporter transmembrane" evidence="6">
    <location>
        <begin position="56"/>
        <end position="458"/>
    </location>
</feature>
<keyword evidence="8" id="KW-1185">Reference proteome</keyword>
<feature type="transmembrane region" description="Helical" evidence="5">
    <location>
        <begin position="439"/>
        <end position="460"/>
    </location>
</feature>
<dbReference type="GO" id="GO:0015179">
    <property type="term" value="F:L-amino acid transmembrane transporter activity"/>
    <property type="evidence" value="ECO:0007669"/>
    <property type="project" value="TreeGrafter"/>
</dbReference>
<feature type="transmembrane region" description="Helical" evidence="5">
    <location>
        <begin position="81"/>
        <end position="101"/>
    </location>
</feature>
<evidence type="ECO:0000313" key="7">
    <source>
        <dbReference type="EMBL" id="CBK23933.2"/>
    </source>
</evidence>
<proteinExistence type="predicted"/>
<evidence type="ECO:0000256" key="1">
    <source>
        <dbReference type="ARBA" id="ARBA00004141"/>
    </source>
</evidence>
<dbReference type="GO" id="GO:0016020">
    <property type="term" value="C:membrane"/>
    <property type="evidence" value="ECO:0007669"/>
    <property type="project" value="UniProtKB-SubCell"/>
</dbReference>
<feature type="transmembrane region" description="Helical" evidence="5">
    <location>
        <begin position="241"/>
        <end position="261"/>
    </location>
</feature>
<evidence type="ECO:0000256" key="3">
    <source>
        <dbReference type="ARBA" id="ARBA00022989"/>
    </source>
</evidence>
<feature type="transmembrane region" description="Helical" evidence="5">
    <location>
        <begin position="288"/>
        <end position="309"/>
    </location>
</feature>
<keyword evidence="4 5" id="KW-0472">Membrane</keyword>
<dbReference type="OrthoDB" id="28208at2759"/>
<dbReference type="GeneID" id="24920807"/>
<gene>
    <name evidence="7" type="ORF">GSBLH_T00003740001</name>
</gene>
<evidence type="ECO:0000256" key="4">
    <source>
        <dbReference type="ARBA" id="ARBA00023136"/>
    </source>
</evidence>
<dbReference type="AlphaFoldDB" id="D8M794"/>
<keyword evidence="2 5" id="KW-0812">Transmembrane</keyword>
<evidence type="ECO:0000256" key="5">
    <source>
        <dbReference type="SAM" id="Phobius"/>
    </source>
</evidence>
<dbReference type="InterPro" id="IPR013057">
    <property type="entry name" value="AA_transpt_TM"/>
</dbReference>
<feature type="transmembrane region" description="Helical" evidence="5">
    <location>
        <begin position="200"/>
        <end position="221"/>
    </location>
</feature>
<evidence type="ECO:0000259" key="6">
    <source>
        <dbReference type="Pfam" id="PF01490"/>
    </source>
</evidence>
<protein>
    <recommendedName>
        <fullName evidence="6">Amino acid transporter transmembrane domain-containing protein</fullName>
    </recommendedName>
</protein>
<organism evidence="7">
    <name type="scientific">Blastocystis hominis</name>
    <dbReference type="NCBI Taxonomy" id="12968"/>
    <lineage>
        <taxon>Eukaryota</taxon>
        <taxon>Sar</taxon>
        <taxon>Stramenopiles</taxon>
        <taxon>Bigyra</taxon>
        <taxon>Opalozoa</taxon>
        <taxon>Opalinata</taxon>
        <taxon>Blastocystidae</taxon>
        <taxon>Blastocystis</taxon>
    </lineage>
</organism>
<reference evidence="7" key="1">
    <citation type="submission" date="2010-02" db="EMBL/GenBank/DDBJ databases">
        <title>Sequencing and annotation of the Blastocystis hominis genome.</title>
        <authorList>
            <person name="Wincker P."/>
        </authorList>
    </citation>
    <scope>NUCLEOTIDE SEQUENCE</scope>
    <source>
        <strain evidence="7">Singapore isolate B</strain>
    </source>
</reference>
<keyword evidence="3 5" id="KW-1133">Transmembrane helix</keyword>
<feature type="transmembrane region" description="Helical" evidence="5">
    <location>
        <begin position="334"/>
        <end position="353"/>
    </location>
</feature>
<dbReference type="InParanoid" id="D8M794"/>